<sequence length="473" mass="55482">MPKPLPVSLRRILLSAFVLIASIANAQTNFVEDAGQDEEEFFFLLEGYTRYGGDIEVIDGLTGEKYTKSNEVVKEVHYTLPQIMGGLHNLLLDYESRHMDYHLKIGELKESAIAEVAKGFGFKNFKMDRSQWLTRERAILRRLRAEPFFKIKEIVIWEVDKLRGTLPDNKYARHMKWDPDSLSWHSRVLTHWEVVHKRYGKDGQPYFFYPEKWQGLNLQTNEGFHIIDVGLPGDIRPEAFKEVDVSYPIIVRSQEDAQEQIKKLQRQIYQNFSHLYDPFTWIARRNVRFRQAYSWELQNYIADRGSKFRDRKWFDPMMARFITDIVTVELEGLEEVYDLYITQQFGNSKNTLGKDLDLLNWHEDEKREGQASKKDGKIWINFDNADGARLVLLDVYLRYGDKFLEALRTNITSVKKRQEARPLIRQTIEEVTGIPADKYIKAAAKAQKLGIEDKLREYRELRAKADSGSFGYN</sequence>
<dbReference type="RefSeq" id="WP_200356318.1">
    <property type="nucleotide sequence ID" value="NZ_JAENIL010000026.1"/>
</dbReference>
<evidence type="ECO:0000256" key="1">
    <source>
        <dbReference type="SAM" id="SignalP"/>
    </source>
</evidence>
<feature type="signal peptide" evidence="1">
    <location>
        <begin position="1"/>
        <end position="26"/>
    </location>
</feature>
<evidence type="ECO:0000313" key="3">
    <source>
        <dbReference type="Proteomes" id="UP000617628"/>
    </source>
</evidence>
<proteinExistence type="predicted"/>
<dbReference type="EMBL" id="JAENIL010000026">
    <property type="protein sequence ID" value="MBK1878105.1"/>
    <property type="molecule type" value="Genomic_DNA"/>
</dbReference>
<keyword evidence="3" id="KW-1185">Reference proteome</keyword>
<dbReference type="Proteomes" id="UP000617628">
    <property type="component" value="Unassembled WGS sequence"/>
</dbReference>
<feature type="chain" id="PRO_5037979969" evidence="1">
    <location>
        <begin position="27"/>
        <end position="473"/>
    </location>
</feature>
<evidence type="ECO:0000313" key="2">
    <source>
        <dbReference type="EMBL" id="MBK1878105.1"/>
    </source>
</evidence>
<reference evidence="2" key="1">
    <citation type="submission" date="2021-01" db="EMBL/GenBank/DDBJ databases">
        <title>Modified the classification status of verrucomicrobia.</title>
        <authorList>
            <person name="Feng X."/>
        </authorList>
    </citation>
    <scope>NUCLEOTIDE SEQUENCE</scope>
    <source>
        <strain evidence="2">KCTC 13126</strain>
    </source>
</reference>
<accession>A0A934VRM3</accession>
<organism evidence="2 3">
    <name type="scientific">Pelagicoccus mobilis</name>
    <dbReference type="NCBI Taxonomy" id="415221"/>
    <lineage>
        <taxon>Bacteria</taxon>
        <taxon>Pseudomonadati</taxon>
        <taxon>Verrucomicrobiota</taxon>
        <taxon>Opitutia</taxon>
        <taxon>Puniceicoccales</taxon>
        <taxon>Pelagicoccaceae</taxon>
        <taxon>Pelagicoccus</taxon>
    </lineage>
</organism>
<keyword evidence="1" id="KW-0732">Signal</keyword>
<comment type="caution">
    <text evidence="2">The sequence shown here is derived from an EMBL/GenBank/DDBJ whole genome shotgun (WGS) entry which is preliminary data.</text>
</comment>
<protein>
    <submittedName>
        <fullName evidence="2">Uncharacterized protein</fullName>
    </submittedName>
</protein>
<name>A0A934VRM3_9BACT</name>
<gene>
    <name evidence="2" type="ORF">JIN87_14595</name>
</gene>
<dbReference type="AlphaFoldDB" id="A0A934VRM3"/>